<keyword evidence="2" id="KW-1185">Reference proteome</keyword>
<evidence type="ECO:0000313" key="2">
    <source>
        <dbReference type="Proteomes" id="UP001241848"/>
    </source>
</evidence>
<gene>
    <name evidence="1" type="ORF">OIN60_17265</name>
</gene>
<dbReference type="Proteomes" id="UP001241848">
    <property type="component" value="Unassembled WGS sequence"/>
</dbReference>
<comment type="caution">
    <text evidence="1">The sequence shown here is derived from an EMBL/GenBank/DDBJ whole genome shotgun (WGS) entry which is preliminary data.</text>
</comment>
<reference evidence="1 2" key="1">
    <citation type="submission" date="2022-10" db="EMBL/GenBank/DDBJ databases">
        <title>Paenibacillus description and whole genome data of maize root bacterial community.</title>
        <authorList>
            <person name="Marton D."/>
            <person name="Farkas M."/>
            <person name="Cserhati M."/>
        </authorList>
    </citation>
    <scope>NUCLEOTIDE SEQUENCE [LARGE SCALE GENOMIC DNA]</scope>
    <source>
        <strain evidence="1 2">P96</strain>
    </source>
</reference>
<accession>A0ABT9FVE1</accession>
<dbReference type="RefSeq" id="WP_305756107.1">
    <property type="nucleotide sequence ID" value="NZ_JAPCKK010000021.1"/>
</dbReference>
<evidence type="ECO:0000313" key="1">
    <source>
        <dbReference type="EMBL" id="MDP4098486.1"/>
    </source>
</evidence>
<sequence>MKLRLKKKTGKKRLGYGRRTLVKKKRVRKMVSKLLKVRKKRLIRHKRSLRLSRQRRLLRRRRHVRPLDFTVPVETPPAPAHAPVTDPPIAAAETEAEAAGTLPQDGTAFNKGYEDAYQQGFNHGFSKGYEEGSSLVNQA</sequence>
<organism evidence="1 2">
    <name type="scientific">Paenibacillus zeirhizosphaerae</name>
    <dbReference type="NCBI Taxonomy" id="2987519"/>
    <lineage>
        <taxon>Bacteria</taxon>
        <taxon>Bacillati</taxon>
        <taxon>Bacillota</taxon>
        <taxon>Bacilli</taxon>
        <taxon>Bacillales</taxon>
        <taxon>Paenibacillaceae</taxon>
        <taxon>Paenibacillus</taxon>
    </lineage>
</organism>
<name>A0ABT9FVE1_9BACL</name>
<dbReference type="EMBL" id="JAPCKK010000021">
    <property type="protein sequence ID" value="MDP4098486.1"/>
    <property type="molecule type" value="Genomic_DNA"/>
</dbReference>
<protein>
    <submittedName>
        <fullName evidence="1">Uncharacterized protein</fullName>
    </submittedName>
</protein>
<proteinExistence type="predicted"/>